<accession>A0ABU2L1V4</accession>
<dbReference type="EMBL" id="JAVREK010000041">
    <property type="protein sequence ID" value="MDT0305243.1"/>
    <property type="molecule type" value="Genomic_DNA"/>
</dbReference>
<dbReference type="RefSeq" id="WP_311547758.1">
    <property type="nucleotide sequence ID" value="NZ_JAVREK010000041.1"/>
</dbReference>
<reference evidence="2" key="1">
    <citation type="submission" date="2023-07" db="EMBL/GenBank/DDBJ databases">
        <title>30 novel species of actinomycetes from the DSMZ collection.</title>
        <authorList>
            <person name="Nouioui I."/>
        </authorList>
    </citation>
    <scope>NUCLEOTIDE SEQUENCE [LARGE SCALE GENOMIC DNA]</scope>
    <source>
        <strain evidence="2">DSM 45055</strain>
    </source>
</reference>
<evidence type="ECO:0008006" key="3">
    <source>
        <dbReference type="Google" id="ProtNLM"/>
    </source>
</evidence>
<protein>
    <recommendedName>
        <fullName evidence="3">S1 motif domain-containing protein</fullName>
    </recommendedName>
</protein>
<sequence length="166" mass="17471">MGRSDVVGIVLVPGQTVRAEVIDHQPWGMSARIIGHEDVNASIDAAAIDSPSGSPIALPEERPIRGAVVTAVVQQIRGGASSSGYVRLTLRANDLAEFQWHCDFCMTPTTLSPGGDGVVMTVRSAEGPGGQTVTTHRACLVDALHPESVERARVTRVGYGQDTGSR</sequence>
<organism evidence="1 2">
    <name type="scientific">Streptomonospora wellingtoniae</name>
    <dbReference type="NCBI Taxonomy" id="3075544"/>
    <lineage>
        <taxon>Bacteria</taxon>
        <taxon>Bacillati</taxon>
        <taxon>Actinomycetota</taxon>
        <taxon>Actinomycetes</taxon>
        <taxon>Streptosporangiales</taxon>
        <taxon>Nocardiopsidaceae</taxon>
        <taxon>Streptomonospora</taxon>
    </lineage>
</organism>
<comment type="caution">
    <text evidence="1">The sequence shown here is derived from an EMBL/GenBank/DDBJ whole genome shotgun (WGS) entry which is preliminary data.</text>
</comment>
<evidence type="ECO:0000313" key="2">
    <source>
        <dbReference type="Proteomes" id="UP001183226"/>
    </source>
</evidence>
<dbReference type="Proteomes" id="UP001183226">
    <property type="component" value="Unassembled WGS sequence"/>
</dbReference>
<keyword evidence="2" id="KW-1185">Reference proteome</keyword>
<name>A0ABU2L1V4_9ACTN</name>
<proteinExistence type="predicted"/>
<evidence type="ECO:0000313" key="1">
    <source>
        <dbReference type="EMBL" id="MDT0305243.1"/>
    </source>
</evidence>
<gene>
    <name evidence="1" type="ORF">RM446_24220</name>
</gene>